<evidence type="ECO:0000313" key="2">
    <source>
        <dbReference type="EMBL" id="CBK23434.2"/>
    </source>
</evidence>
<dbReference type="GeneID" id="24920420"/>
<organism evidence="2">
    <name type="scientific">Blastocystis hominis</name>
    <dbReference type="NCBI Taxonomy" id="12968"/>
    <lineage>
        <taxon>Eukaryota</taxon>
        <taxon>Sar</taxon>
        <taxon>Stramenopiles</taxon>
        <taxon>Bigyra</taxon>
        <taxon>Opalozoa</taxon>
        <taxon>Opalinata</taxon>
        <taxon>Blastocystidae</taxon>
        <taxon>Blastocystis</taxon>
    </lineage>
</organism>
<name>D8M6L6_BLAHO</name>
<dbReference type="AlphaFoldDB" id="D8M6L6"/>
<sequence length="80" mass="9121">MSVGSDAELLEDTEKGPKWNHKESKKKKRSYDPRYAVPTYEEKQMMRNADMDIEMSLLEVEVCLFVCSLAVPCDSVSSDT</sequence>
<keyword evidence="3" id="KW-1185">Reference proteome</keyword>
<dbReference type="Proteomes" id="UP000008312">
    <property type="component" value="Unassembled WGS sequence"/>
</dbReference>
<feature type="compositionally biased region" description="Basic and acidic residues" evidence="1">
    <location>
        <begin position="12"/>
        <end position="22"/>
    </location>
</feature>
<evidence type="ECO:0000313" key="3">
    <source>
        <dbReference type="Proteomes" id="UP000008312"/>
    </source>
</evidence>
<reference evidence="2" key="1">
    <citation type="submission" date="2010-02" db="EMBL/GenBank/DDBJ databases">
        <title>Sequencing and annotation of the Blastocystis hominis genome.</title>
        <authorList>
            <person name="Wincker P."/>
        </authorList>
    </citation>
    <scope>NUCLEOTIDE SEQUENCE</scope>
    <source>
        <strain evidence="2">Singapore isolate B</strain>
    </source>
</reference>
<evidence type="ECO:0000256" key="1">
    <source>
        <dbReference type="SAM" id="MobiDB-lite"/>
    </source>
</evidence>
<dbReference type="RefSeq" id="XP_012897482.1">
    <property type="nucleotide sequence ID" value="XM_013042028.1"/>
</dbReference>
<accession>D8M6L6</accession>
<feature type="region of interest" description="Disordered" evidence="1">
    <location>
        <begin position="1"/>
        <end position="33"/>
    </location>
</feature>
<proteinExistence type="predicted"/>
<dbReference type="EMBL" id="FN668661">
    <property type="protein sequence ID" value="CBK23434.2"/>
    <property type="molecule type" value="Genomic_DNA"/>
</dbReference>
<gene>
    <name evidence="2" type="ORF">GSBLH_T00003316001</name>
</gene>
<protein>
    <submittedName>
        <fullName evidence="2">Uncharacterized protein</fullName>
    </submittedName>
</protein>
<dbReference type="InParanoid" id="D8M6L6"/>